<reference evidence="2" key="1">
    <citation type="submission" date="2014-09" db="EMBL/GenBank/DDBJ databases">
        <authorList>
            <person name="Magalhaes I.L.F."/>
            <person name="Oliveira U."/>
            <person name="Santos F.R."/>
            <person name="Vidigal T.H.D.A."/>
            <person name="Brescovit A.D."/>
            <person name="Santos A.J."/>
        </authorList>
    </citation>
    <scope>NUCLEOTIDE SEQUENCE</scope>
    <source>
        <tissue evidence="2">Shoot tissue taken approximately 20 cm above the soil surface</tissue>
    </source>
</reference>
<accession>A0A0A9CIG3</accession>
<evidence type="ECO:0000313" key="2">
    <source>
        <dbReference type="EMBL" id="JAD75376.1"/>
    </source>
</evidence>
<reference evidence="2" key="2">
    <citation type="journal article" date="2015" name="Data Brief">
        <title>Shoot transcriptome of the giant reed, Arundo donax.</title>
        <authorList>
            <person name="Barrero R.A."/>
            <person name="Guerrero F.D."/>
            <person name="Moolhuijzen P."/>
            <person name="Goolsby J.A."/>
            <person name="Tidwell J."/>
            <person name="Bellgard S.E."/>
            <person name="Bellgard M.I."/>
        </authorList>
    </citation>
    <scope>NUCLEOTIDE SEQUENCE</scope>
    <source>
        <tissue evidence="2">Shoot tissue taken approximately 20 cm above the soil surface</tissue>
    </source>
</reference>
<sequence>MEAVFTQTRTLKMKPRGTGRTKQKCKTQTTRVISSGNCEAVTQAGLVAAGEGSARRRPLPADVKGVVDLQVALPVVVEELSKQEHTSI</sequence>
<feature type="region of interest" description="Disordered" evidence="1">
    <location>
        <begin position="1"/>
        <end position="28"/>
    </location>
</feature>
<name>A0A0A9CIG3_ARUDO</name>
<feature type="compositionally biased region" description="Polar residues" evidence="1">
    <location>
        <begin position="1"/>
        <end position="10"/>
    </location>
</feature>
<proteinExistence type="predicted"/>
<dbReference type="EMBL" id="GBRH01222519">
    <property type="protein sequence ID" value="JAD75376.1"/>
    <property type="molecule type" value="Transcribed_RNA"/>
</dbReference>
<dbReference type="AlphaFoldDB" id="A0A0A9CIG3"/>
<evidence type="ECO:0000256" key="1">
    <source>
        <dbReference type="SAM" id="MobiDB-lite"/>
    </source>
</evidence>
<protein>
    <submittedName>
        <fullName evidence="2">Rho GDP-dissociation inhibitor 1</fullName>
    </submittedName>
</protein>
<feature type="compositionally biased region" description="Basic residues" evidence="1">
    <location>
        <begin position="11"/>
        <end position="25"/>
    </location>
</feature>
<organism evidence="2">
    <name type="scientific">Arundo donax</name>
    <name type="common">Giant reed</name>
    <name type="synonym">Donax arundinaceus</name>
    <dbReference type="NCBI Taxonomy" id="35708"/>
    <lineage>
        <taxon>Eukaryota</taxon>
        <taxon>Viridiplantae</taxon>
        <taxon>Streptophyta</taxon>
        <taxon>Embryophyta</taxon>
        <taxon>Tracheophyta</taxon>
        <taxon>Spermatophyta</taxon>
        <taxon>Magnoliopsida</taxon>
        <taxon>Liliopsida</taxon>
        <taxon>Poales</taxon>
        <taxon>Poaceae</taxon>
        <taxon>PACMAD clade</taxon>
        <taxon>Arundinoideae</taxon>
        <taxon>Arundineae</taxon>
        <taxon>Arundo</taxon>
    </lineage>
</organism>